<feature type="region of interest" description="Disordered" evidence="1">
    <location>
        <begin position="1198"/>
        <end position="1227"/>
    </location>
</feature>
<feature type="region of interest" description="Disordered" evidence="1">
    <location>
        <begin position="374"/>
        <end position="410"/>
    </location>
</feature>
<feature type="region of interest" description="Disordered" evidence="1">
    <location>
        <begin position="785"/>
        <end position="876"/>
    </location>
</feature>
<dbReference type="Proteomes" id="UP000283634">
    <property type="component" value="Unassembled WGS sequence"/>
</dbReference>
<feature type="compositionally biased region" description="Polar residues" evidence="1">
    <location>
        <begin position="572"/>
        <end position="582"/>
    </location>
</feature>
<feature type="compositionally biased region" description="Low complexity" evidence="1">
    <location>
        <begin position="176"/>
        <end position="185"/>
    </location>
</feature>
<feature type="region of interest" description="Disordered" evidence="1">
    <location>
        <begin position="152"/>
        <end position="196"/>
    </location>
</feature>
<feature type="compositionally biased region" description="Basic and acidic residues" evidence="1">
    <location>
        <begin position="791"/>
        <end position="820"/>
    </location>
</feature>
<feature type="compositionally biased region" description="Low complexity" evidence="1">
    <location>
        <begin position="1324"/>
        <end position="1338"/>
    </location>
</feature>
<evidence type="ECO:0000313" key="3">
    <source>
        <dbReference type="Proteomes" id="UP000283634"/>
    </source>
</evidence>
<feature type="region of interest" description="Disordered" evidence="1">
    <location>
        <begin position="978"/>
        <end position="1074"/>
    </location>
</feature>
<feature type="compositionally biased region" description="Basic and acidic residues" evidence="1">
    <location>
        <begin position="160"/>
        <end position="175"/>
    </location>
</feature>
<feature type="compositionally biased region" description="Polar residues" evidence="1">
    <location>
        <begin position="763"/>
        <end position="772"/>
    </location>
</feature>
<feature type="compositionally biased region" description="Polar residues" evidence="1">
    <location>
        <begin position="1650"/>
        <end position="1664"/>
    </location>
</feature>
<feature type="compositionally biased region" description="Basic and acidic residues" evidence="1">
    <location>
        <begin position="1019"/>
        <end position="1032"/>
    </location>
</feature>
<dbReference type="EMBL" id="MKGL01000071">
    <property type="protein sequence ID" value="RNF08180.1"/>
    <property type="molecule type" value="Genomic_DNA"/>
</dbReference>
<evidence type="ECO:0000256" key="1">
    <source>
        <dbReference type="SAM" id="MobiDB-lite"/>
    </source>
</evidence>
<dbReference type="OrthoDB" id="273821at2759"/>
<feature type="region of interest" description="Disordered" evidence="1">
    <location>
        <begin position="1642"/>
        <end position="1684"/>
    </location>
</feature>
<dbReference type="GeneID" id="40326967"/>
<feature type="region of interest" description="Disordered" evidence="1">
    <location>
        <begin position="571"/>
        <end position="595"/>
    </location>
</feature>
<feature type="compositionally biased region" description="Polar residues" evidence="1">
    <location>
        <begin position="374"/>
        <end position="399"/>
    </location>
</feature>
<dbReference type="RefSeq" id="XP_029240248.1">
    <property type="nucleotide sequence ID" value="XM_029380016.1"/>
</dbReference>
<accession>A0A3R7MLT7</accession>
<organism evidence="2 3">
    <name type="scientific">Trypanosoma rangeli</name>
    <dbReference type="NCBI Taxonomy" id="5698"/>
    <lineage>
        <taxon>Eukaryota</taxon>
        <taxon>Discoba</taxon>
        <taxon>Euglenozoa</taxon>
        <taxon>Kinetoplastea</taxon>
        <taxon>Metakinetoplastina</taxon>
        <taxon>Trypanosomatida</taxon>
        <taxon>Trypanosomatidae</taxon>
        <taxon>Trypanosoma</taxon>
        <taxon>Herpetosoma</taxon>
    </lineage>
</organism>
<sequence>MPATTLTGECASMQRFDDEREDERRQERLQKLRRDAEYERLLGSDEMAEVLMYGASSREERIMQMDALVETQRKISWRASTAHAIVLSANVLTMAIMASQLAMYRWKVTEVQTLTEATAIIQQQIMRARKSGLKVRRAAATTSSRAKIFTRSSPLAAHSAADRNDPPWADEKEGDAAASAGGEAAHTMNEDERNARPASACSSICSAEGEELELGQNLPRDDMVARLVVVDVCTHEPFRDIVDYLRYFDRENNMGLIIVLMLHENYDSHTPGMLRLPKHSTTAAEAYSFGYDLVLRRCFDHTVVNFFTEMFMSSAGRWCNDIRSKGVVGNYRGMRQILLENDDMGQLGGGLADLEAHNGNDNVGLSRYLQNKRVPQSSATSVMPQPQDLPNVSSAVSSARQHHHEQPPQHLSSMFGIKDALAHLMTPAKSVKHVTKRSLSMSGFPGDSRTGTISSGREESEELYEDVLVEEKDEVEATVAAAYKEEILRLLTDLECSNRTVILLREEIAYLQESILSSTNLATHSSQLSTSNNDTVVDKHTSIAKEQQIMMLRQRLFSLSEKLMAYEMQQKLHPQSRQIQRQRSKDGQMSHTPADRFCTAGSEEETQDFSDATMLHRFQPLESSRIERTSCRLQTPTTSLFSTRPEEVNMVDAQNTTAFPLVNLQQDDKGASSGGSELELVRRLENENRHMGERLCDALETIVAQRQLIAQLEENVNTAKQGKKSKKDKKRVEEYSDDDDGAGQHRGEGGGGGTKTRRGKTGALTSSGRNSSWVGDAVPRVFTKLPSPTFTREERSGTRVKDVQREGAHGRLKHRQEEMGTKLPSHVAVPGRQRKAGTQGPGKRSQVRPHDTPTHKPLLASEKEPVKEFKNDKHNSNELKHIFSDIAAAKSGGNEEAAEEVRSQAREVAQKCAARQLEANGLKKTLQDVEVVTHGNRDSSVETPRQVHWGAAKTAEEVLERGENTEAFAHAVLSAHAAEQKVPRLPRGEVKEVVTDGTGGASADCGDATMNEGGDIVESDDRRNGGVGVRRDSSHKRSHPDLDGSLQGPRRFHHERRENKEERNQNKPPPKMYRVPEGGVALPVTQMKQSLGAVMNSSRDPDEESMRTIGIELYLDHHQALLRFMQQVGSYNAILRTVLQEPAEELEKQIREEVYRRDGNVSAQFLIAMDTALLSRLAALFSDDESLRARSLLDVPPPESGLLESPASPQYHRSTVSFGSPRGSRSPTAVEEVERLLNRLDITVDEIPLWMLDLLESGDAEAAALLREDPDVSPWVREALVSIEEAQKKHGKGITELLREHRQKVLRDRLRRSRWANAVRNRFSSSSSSSSRSSSSSSDNSGGSEDAKEVEGPPSVSASPRRVVSTSAYRCGVPLKQRRALLRCISLRNQDIFQLEPNGDVAQEVSRRLLRLRRRGASYQDVLPPVVARGLSREQQAQSMHEVSGVALPLEVPQGVVCARSRGLNPARHGVTCKAGEVSYSPFTPEELADRIMSYRLAFSRLRGTDRLPAGMTAVLPSFAIPVAAASIPAASPIDAGPMRRPLPHRQGLQVEYASWIYGVPTEQLFPMLRREQPEASDAVVFLPARSYANASGTNATHHIGTAFVRRMLARVDLFSSPATFAARRLNEQLRAAMPEWQRGVIGRAITPATRESQTRRPQPSEAMTTTTAPQAPLPQRSAPKEEQ</sequence>
<reference evidence="2 3" key="1">
    <citation type="journal article" date="2018" name="BMC Genomics">
        <title>Genomic comparison of Trypanosoma conorhini and Trypanosoma rangeli to Trypanosoma cruzi strains of high and low virulence.</title>
        <authorList>
            <person name="Bradwell K.R."/>
            <person name="Koparde V.N."/>
            <person name="Matveyev A.V."/>
            <person name="Serrano M.G."/>
            <person name="Alves J.M."/>
            <person name="Parikh H."/>
            <person name="Huang B."/>
            <person name="Lee V."/>
            <person name="Espinosa-Alvarez O."/>
            <person name="Ortiz P.A."/>
            <person name="Costa-Martins A.G."/>
            <person name="Teixeira M.M."/>
            <person name="Buck G.A."/>
        </authorList>
    </citation>
    <scope>NUCLEOTIDE SEQUENCE [LARGE SCALE GENOMIC DNA]</scope>
    <source>
        <strain evidence="2 3">AM80</strain>
    </source>
</reference>
<name>A0A3R7MLT7_TRYRA</name>
<feature type="compositionally biased region" description="Basic and acidic residues" evidence="1">
    <location>
        <begin position="861"/>
        <end position="876"/>
    </location>
</feature>
<feature type="region of interest" description="Disordered" evidence="1">
    <location>
        <begin position="1"/>
        <end position="24"/>
    </location>
</feature>
<feature type="compositionally biased region" description="Polar residues" evidence="1">
    <location>
        <begin position="1207"/>
        <end position="1227"/>
    </location>
</feature>
<feature type="region of interest" description="Disordered" evidence="1">
    <location>
        <begin position="717"/>
        <end position="772"/>
    </location>
</feature>
<proteinExistence type="predicted"/>
<gene>
    <name evidence="2" type="ORF">TraAM80_03034</name>
</gene>
<feature type="region of interest" description="Disordered" evidence="1">
    <location>
        <begin position="1323"/>
        <end position="1363"/>
    </location>
</feature>
<dbReference type="OMA" id="FTEMFMS"/>
<feature type="compositionally biased region" description="Low complexity" evidence="1">
    <location>
        <begin position="1353"/>
        <end position="1363"/>
    </location>
</feature>
<keyword evidence="3" id="KW-1185">Reference proteome</keyword>
<protein>
    <submittedName>
        <fullName evidence="2">Putative dispersed gene family protein 1 (DGF-1)</fullName>
    </submittedName>
</protein>
<feature type="compositionally biased region" description="Basic and acidic residues" evidence="1">
    <location>
        <begin position="15"/>
        <end position="24"/>
    </location>
</feature>
<feature type="region of interest" description="Disordered" evidence="1">
    <location>
        <begin position="437"/>
        <end position="460"/>
    </location>
</feature>
<evidence type="ECO:0000313" key="2">
    <source>
        <dbReference type="EMBL" id="RNF08180.1"/>
    </source>
</evidence>
<feature type="compositionally biased region" description="Basic and acidic residues" evidence="1">
    <location>
        <begin position="1055"/>
        <end position="1065"/>
    </location>
</feature>
<feature type="compositionally biased region" description="Basic and acidic residues" evidence="1">
    <location>
        <begin position="978"/>
        <end position="994"/>
    </location>
</feature>
<comment type="caution">
    <text evidence="2">The sequence shown here is derived from an EMBL/GenBank/DDBJ whole genome shotgun (WGS) entry which is preliminary data.</text>
</comment>